<dbReference type="PANTHER" id="PTHR43201:SF32">
    <property type="entry name" value="2-SUCCINYLBENZOATE--COA LIGASE, CHLOROPLASTIC_PEROXISOMAL"/>
    <property type="match status" value="1"/>
</dbReference>
<dbReference type="InterPro" id="IPR020845">
    <property type="entry name" value="AMP-binding_CS"/>
</dbReference>
<sequence length="399" mass="41508">MRIEPLAVPTGPRVLEILPRLALALEGGHPIAPYAVGSPPPDLIPHDVLESTDVPEDLAVVVGTSGSTGTPKRAMLTAGNLRSSIDATHSRLGGPGQWLLTMPAHHIAGLQVLLRSLVAGTTPHVMDTSDGFTPAAFTSAVDEMWTAPSRAGGAGGERTAYVSVVPTQLVRLLGDPDATERLGRFTGVLIGGAATHPDLLSRAADAGVTAVTTYGMSETAGGCVYSGSPLDGTSVSFDSDGRIHLSGPTIAHGYLGDPDRTRAAFPEPEVFRTDDIGHLDEDGLLHVDGRIDDLINTGGLKVAPRLVEEAVTRLEGIAEAVAVGIPDPEWGEAVAVALVRTASRPNHPLTVSDLRRQLDGILAKHALPRALLEVEAIPSRGPGKPDRVAVKALFTTVGE</sequence>
<dbReference type="Pfam" id="PF13193">
    <property type="entry name" value="AMP-binding_C"/>
    <property type="match status" value="1"/>
</dbReference>
<dbReference type="AlphaFoldDB" id="A0A0A0JCZ4"/>
<evidence type="ECO:0000313" key="3">
    <source>
        <dbReference type="EMBL" id="KGN33902.1"/>
    </source>
</evidence>
<accession>A0A0A0JCZ4</accession>
<dbReference type="Gene3D" id="3.40.50.12780">
    <property type="entry name" value="N-terminal domain of ligase-like"/>
    <property type="match status" value="1"/>
</dbReference>
<dbReference type="PANTHER" id="PTHR43201">
    <property type="entry name" value="ACYL-COA SYNTHETASE"/>
    <property type="match status" value="1"/>
</dbReference>
<evidence type="ECO:0000313" key="4">
    <source>
        <dbReference type="Proteomes" id="UP000030002"/>
    </source>
</evidence>
<dbReference type="GO" id="GO:0031956">
    <property type="term" value="F:medium-chain fatty acid-CoA ligase activity"/>
    <property type="evidence" value="ECO:0007669"/>
    <property type="project" value="TreeGrafter"/>
</dbReference>
<dbReference type="STRING" id="1385520.N802_08950"/>
<dbReference type="InterPro" id="IPR000873">
    <property type="entry name" value="AMP-dep_synth/lig_dom"/>
</dbReference>
<dbReference type="Gene3D" id="3.30.300.30">
    <property type="match status" value="1"/>
</dbReference>
<dbReference type="NCBIfam" id="NF005877">
    <property type="entry name" value="PRK07824.1"/>
    <property type="match status" value="1"/>
</dbReference>
<dbReference type="eggNOG" id="COG0318">
    <property type="taxonomic scope" value="Bacteria"/>
</dbReference>
<evidence type="ECO:0000259" key="2">
    <source>
        <dbReference type="Pfam" id="PF13193"/>
    </source>
</evidence>
<gene>
    <name evidence="3" type="ORF">N802_08950</name>
</gene>
<dbReference type="OrthoDB" id="9803968at2"/>
<feature type="domain" description="AMP-binding enzyme C-terminal" evidence="2">
    <location>
        <begin position="307"/>
        <end position="384"/>
    </location>
</feature>
<dbReference type="Proteomes" id="UP000030002">
    <property type="component" value="Unassembled WGS sequence"/>
</dbReference>
<keyword evidence="4" id="KW-1185">Reference proteome</keyword>
<protein>
    <submittedName>
        <fullName evidence="3">MenE</fullName>
    </submittedName>
</protein>
<dbReference type="Pfam" id="PF00501">
    <property type="entry name" value="AMP-binding"/>
    <property type="match status" value="1"/>
</dbReference>
<dbReference type="InterPro" id="IPR042099">
    <property type="entry name" value="ANL_N_sf"/>
</dbReference>
<dbReference type="GO" id="GO:0006631">
    <property type="term" value="P:fatty acid metabolic process"/>
    <property type="evidence" value="ECO:0007669"/>
    <property type="project" value="TreeGrafter"/>
</dbReference>
<dbReference type="InterPro" id="IPR025110">
    <property type="entry name" value="AMP-bd_C"/>
</dbReference>
<dbReference type="SUPFAM" id="SSF56801">
    <property type="entry name" value="Acetyl-CoA synthetase-like"/>
    <property type="match status" value="1"/>
</dbReference>
<proteinExistence type="predicted"/>
<comment type="caution">
    <text evidence="3">The sequence shown here is derived from an EMBL/GenBank/DDBJ whole genome shotgun (WGS) entry which is preliminary data.</text>
</comment>
<dbReference type="PROSITE" id="PS00455">
    <property type="entry name" value="AMP_BINDING"/>
    <property type="match status" value="1"/>
</dbReference>
<name>A0A0A0JCZ4_9MICO</name>
<dbReference type="EMBL" id="AVPJ01000003">
    <property type="protein sequence ID" value="KGN33902.1"/>
    <property type="molecule type" value="Genomic_DNA"/>
</dbReference>
<dbReference type="InterPro" id="IPR045851">
    <property type="entry name" value="AMP-bd_C_sf"/>
</dbReference>
<dbReference type="RefSeq" id="WP_035913685.1">
    <property type="nucleotide sequence ID" value="NZ_AVPJ01000003.1"/>
</dbReference>
<organism evidence="3 4">
    <name type="scientific">Knoellia sinensis KCTC 19936</name>
    <dbReference type="NCBI Taxonomy" id="1385520"/>
    <lineage>
        <taxon>Bacteria</taxon>
        <taxon>Bacillati</taxon>
        <taxon>Actinomycetota</taxon>
        <taxon>Actinomycetes</taxon>
        <taxon>Micrococcales</taxon>
        <taxon>Intrasporangiaceae</taxon>
        <taxon>Knoellia</taxon>
    </lineage>
</organism>
<feature type="domain" description="AMP-dependent synthetase/ligase" evidence="1">
    <location>
        <begin position="50"/>
        <end position="231"/>
    </location>
</feature>
<evidence type="ECO:0000259" key="1">
    <source>
        <dbReference type="Pfam" id="PF00501"/>
    </source>
</evidence>
<reference evidence="3 4" key="1">
    <citation type="submission" date="2013-08" db="EMBL/GenBank/DDBJ databases">
        <title>The genome sequence of Knoellia sinensis.</title>
        <authorList>
            <person name="Zhu W."/>
            <person name="Wang G."/>
        </authorList>
    </citation>
    <scope>NUCLEOTIDE SEQUENCE [LARGE SCALE GENOMIC DNA]</scope>
    <source>
        <strain evidence="3 4">KCTC 19936</strain>
    </source>
</reference>